<keyword evidence="3" id="KW-1185">Reference proteome</keyword>
<sequence length="119" mass="13150">MDSIIPIKNDIECDTYRSDVETIMTSVETSTCEIETPNPEIKNVELTVPVECSDEELILTPAPSAELMTEAISLLEKVEDVEVAPSVVCPLEKQALSPREESDNKETIIIDTDKTVPSR</sequence>
<evidence type="ECO:0000313" key="2">
    <source>
        <dbReference type="EMBL" id="KAF0764278.1"/>
    </source>
</evidence>
<gene>
    <name evidence="2" type="ORF">FWK35_00033195</name>
</gene>
<accession>A0A6G0Z156</accession>
<feature type="region of interest" description="Disordered" evidence="1">
    <location>
        <begin position="98"/>
        <end position="119"/>
    </location>
</feature>
<protein>
    <submittedName>
        <fullName evidence="2">Mucin-17-like</fullName>
    </submittedName>
</protein>
<organism evidence="2 3">
    <name type="scientific">Aphis craccivora</name>
    <name type="common">Cowpea aphid</name>
    <dbReference type="NCBI Taxonomy" id="307492"/>
    <lineage>
        <taxon>Eukaryota</taxon>
        <taxon>Metazoa</taxon>
        <taxon>Ecdysozoa</taxon>
        <taxon>Arthropoda</taxon>
        <taxon>Hexapoda</taxon>
        <taxon>Insecta</taxon>
        <taxon>Pterygota</taxon>
        <taxon>Neoptera</taxon>
        <taxon>Paraneoptera</taxon>
        <taxon>Hemiptera</taxon>
        <taxon>Sternorrhyncha</taxon>
        <taxon>Aphidomorpha</taxon>
        <taxon>Aphidoidea</taxon>
        <taxon>Aphididae</taxon>
        <taxon>Aphidini</taxon>
        <taxon>Aphis</taxon>
        <taxon>Aphis</taxon>
    </lineage>
</organism>
<dbReference type="EMBL" id="VUJU01001680">
    <property type="protein sequence ID" value="KAF0764278.1"/>
    <property type="molecule type" value="Genomic_DNA"/>
</dbReference>
<evidence type="ECO:0000313" key="3">
    <source>
        <dbReference type="Proteomes" id="UP000478052"/>
    </source>
</evidence>
<name>A0A6G0Z156_APHCR</name>
<dbReference type="AlphaFoldDB" id="A0A6G0Z156"/>
<evidence type="ECO:0000256" key="1">
    <source>
        <dbReference type="SAM" id="MobiDB-lite"/>
    </source>
</evidence>
<comment type="caution">
    <text evidence="2">The sequence shown here is derived from an EMBL/GenBank/DDBJ whole genome shotgun (WGS) entry which is preliminary data.</text>
</comment>
<reference evidence="2 3" key="1">
    <citation type="submission" date="2019-08" db="EMBL/GenBank/DDBJ databases">
        <title>Whole genome of Aphis craccivora.</title>
        <authorList>
            <person name="Voronova N.V."/>
            <person name="Shulinski R.S."/>
            <person name="Bandarenka Y.V."/>
            <person name="Zhorov D.G."/>
            <person name="Warner D."/>
        </authorList>
    </citation>
    <scope>NUCLEOTIDE SEQUENCE [LARGE SCALE GENOMIC DNA]</scope>
    <source>
        <strain evidence="2">180601</strain>
        <tissue evidence="2">Whole Body</tissue>
    </source>
</reference>
<proteinExistence type="predicted"/>
<dbReference type="Proteomes" id="UP000478052">
    <property type="component" value="Unassembled WGS sequence"/>
</dbReference>